<sequence length="71" mass="8270">MRATEKMIKNEIFDVYSQILEAVPTPEEENALTSEQIAISYDRIEACLKKLRKFNKELIRLTKPMPDMPQA</sequence>
<evidence type="ECO:0000313" key="1">
    <source>
        <dbReference type="EMBL" id="DAE91988.1"/>
    </source>
</evidence>
<dbReference type="EMBL" id="BK057792">
    <property type="protein sequence ID" value="DAE91988.1"/>
    <property type="molecule type" value="Genomic_DNA"/>
</dbReference>
<reference evidence="1" key="1">
    <citation type="journal article" date="2021" name="Proc. Natl. Acad. Sci. U.S.A.">
        <title>A Catalog of Tens of Thousands of Viruses from Human Metagenomes Reveals Hidden Associations with Chronic Diseases.</title>
        <authorList>
            <person name="Tisza M.J."/>
            <person name="Buck C.B."/>
        </authorList>
    </citation>
    <scope>NUCLEOTIDE SEQUENCE</scope>
    <source>
        <strain evidence="1">CtXdu7</strain>
    </source>
</reference>
<organism evidence="1">
    <name type="scientific">Podoviridae sp. ctXdu7</name>
    <dbReference type="NCBI Taxonomy" id="2827618"/>
    <lineage>
        <taxon>Viruses</taxon>
        <taxon>Duplodnaviria</taxon>
        <taxon>Heunggongvirae</taxon>
        <taxon>Uroviricota</taxon>
        <taxon>Caudoviricetes</taxon>
    </lineage>
</organism>
<protein>
    <submittedName>
        <fullName evidence="1">Uncharacterized protein</fullName>
    </submittedName>
</protein>
<proteinExistence type="predicted"/>
<name>A0A8S5RS56_9CAUD</name>
<accession>A0A8S5RS56</accession>